<evidence type="ECO:0000313" key="4">
    <source>
        <dbReference type="EMBL" id="ACT60566.1"/>
    </source>
</evidence>
<name>C6XR35_HIRBI</name>
<dbReference type="InterPro" id="IPR003439">
    <property type="entry name" value="ABC_transporter-like_ATP-bd"/>
</dbReference>
<keyword evidence="1" id="KW-0547">Nucleotide-binding</keyword>
<dbReference type="InterPro" id="IPR027417">
    <property type="entry name" value="P-loop_NTPase"/>
</dbReference>
<dbReference type="OrthoDB" id="9778547at2"/>
<dbReference type="STRING" id="582402.Hbal_2895"/>
<dbReference type="AlphaFoldDB" id="C6XR35"/>
<evidence type="ECO:0000256" key="1">
    <source>
        <dbReference type="ARBA" id="ARBA00022741"/>
    </source>
</evidence>
<feature type="domain" description="ABC transporter" evidence="3">
    <location>
        <begin position="8"/>
        <end position="240"/>
    </location>
</feature>
<dbReference type="InterPro" id="IPR003593">
    <property type="entry name" value="AAA+_ATPase"/>
</dbReference>
<dbReference type="SUPFAM" id="SSF52540">
    <property type="entry name" value="P-loop containing nucleoside triphosphate hydrolases"/>
    <property type="match status" value="1"/>
</dbReference>
<dbReference type="PANTHER" id="PTHR43582:SF2">
    <property type="entry name" value="LINEARMYCIN RESISTANCE ATP-BINDING PROTEIN LNRL"/>
    <property type="match status" value="1"/>
</dbReference>
<dbReference type="eggNOG" id="COG1131">
    <property type="taxonomic scope" value="Bacteria"/>
</dbReference>
<dbReference type="Pfam" id="PF00005">
    <property type="entry name" value="ABC_tran"/>
    <property type="match status" value="1"/>
</dbReference>
<dbReference type="Proteomes" id="UP000002745">
    <property type="component" value="Chromosome"/>
</dbReference>
<evidence type="ECO:0000259" key="3">
    <source>
        <dbReference type="PROSITE" id="PS50893"/>
    </source>
</evidence>
<organism evidence="4 5">
    <name type="scientific">Hirschia baltica (strain ATCC 49814 / DSM 5838 / IFAM 1418)</name>
    <dbReference type="NCBI Taxonomy" id="582402"/>
    <lineage>
        <taxon>Bacteria</taxon>
        <taxon>Pseudomonadati</taxon>
        <taxon>Pseudomonadota</taxon>
        <taxon>Alphaproteobacteria</taxon>
        <taxon>Hyphomonadales</taxon>
        <taxon>Hyphomonadaceae</taxon>
        <taxon>Hirschia</taxon>
    </lineage>
</organism>
<dbReference type="Gene3D" id="3.40.50.300">
    <property type="entry name" value="P-loop containing nucleotide triphosphate hydrolases"/>
    <property type="match status" value="1"/>
</dbReference>
<dbReference type="GO" id="GO:0005524">
    <property type="term" value="F:ATP binding"/>
    <property type="evidence" value="ECO:0007669"/>
    <property type="project" value="UniProtKB-KW"/>
</dbReference>
<dbReference type="GO" id="GO:0016887">
    <property type="term" value="F:ATP hydrolysis activity"/>
    <property type="evidence" value="ECO:0007669"/>
    <property type="project" value="InterPro"/>
</dbReference>
<evidence type="ECO:0000313" key="5">
    <source>
        <dbReference type="Proteomes" id="UP000002745"/>
    </source>
</evidence>
<keyword evidence="2" id="KW-0067">ATP-binding</keyword>
<reference evidence="5" key="1">
    <citation type="journal article" date="2011" name="J. Bacteriol.">
        <title>Genome sequences of eight morphologically diverse alphaproteobacteria.</title>
        <authorList>
            <consortium name="US DOE Joint Genome Institute"/>
            <person name="Brown P.J."/>
            <person name="Kysela D.T."/>
            <person name="Buechlein A."/>
            <person name="Hemmerich C."/>
            <person name="Brun Y.V."/>
        </authorList>
    </citation>
    <scope>NUCLEOTIDE SEQUENCE [LARGE SCALE GENOMIC DNA]</scope>
    <source>
        <strain evidence="5">ATCC 49814 / DSM 5838 / IFAM 1418</strain>
    </source>
</reference>
<dbReference type="PROSITE" id="PS50893">
    <property type="entry name" value="ABC_TRANSPORTER_2"/>
    <property type="match status" value="1"/>
</dbReference>
<dbReference type="CDD" id="cd03263">
    <property type="entry name" value="ABC_subfamily_A"/>
    <property type="match status" value="1"/>
</dbReference>
<gene>
    <name evidence="4" type="ordered locus">Hbal_2895</name>
</gene>
<dbReference type="PANTHER" id="PTHR43582">
    <property type="entry name" value="LINEARMYCIN RESISTANCE ATP-BINDING PROTEIN LNRL"/>
    <property type="match status" value="1"/>
</dbReference>
<dbReference type="SMART" id="SM00382">
    <property type="entry name" value="AAA"/>
    <property type="match status" value="1"/>
</dbReference>
<accession>C6XR35</accession>
<dbReference type="EMBL" id="CP001678">
    <property type="protein sequence ID" value="ACT60566.1"/>
    <property type="molecule type" value="Genomic_DNA"/>
</dbReference>
<dbReference type="HOGENOM" id="CLU_000604_1_2_5"/>
<evidence type="ECO:0000256" key="2">
    <source>
        <dbReference type="ARBA" id="ARBA00022840"/>
    </source>
</evidence>
<dbReference type="RefSeq" id="WP_015828716.1">
    <property type="nucleotide sequence ID" value="NC_012982.1"/>
</dbReference>
<protein>
    <submittedName>
        <fullName evidence="4">ABC transporter related</fullName>
    </submittedName>
</protein>
<proteinExistence type="predicted"/>
<dbReference type="KEGG" id="hba:Hbal_2895"/>
<keyword evidence="5" id="KW-1185">Reference proteome</keyword>
<sequence length="313" mass="34138">MSSQTSFVKVDNLNHSYAGSSKPALSDISLVIPKGACFGLLGPNGAGKSTFISLLTGMIKVQDGTIAINDVAIDKNGKTFKSISAIAPQDLAFYPKLTVKENLTFFAGAYNLKRETLNEQTAFAIKVCDLENVLNRRSDTLSGGLKRRLNLAIALLNKPDILYLDEPTVGIDARSRQTILNAISEMNKLGCTIVYTSHYMEEVEAICDHIGIIDGGKLIAQDTKTAFLDKAGRQSLHITMSEPLPSYATDELTARRAKLLSPREFIIEGLNPALMTDVINLVAELGGEIEQSHYGKSRLEDVYLDLLNQNEAQ</sequence>